<dbReference type="RefSeq" id="WP_243479158.1">
    <property type="nucleotide sequence ID" value="NZ_CP063982.1"/>
</dbReference>
<evidence type="ECO:0000313" key="1">
    <source>
        <dbReference type="EMBL" id="UOD50746.1"/>
    </source>
</evidence>
<dbReference type="Pfam" id="PF07751">
    <property type="entry name" value="Abi_2"/>
    <property type="match status" value="1"/>
</dbReference>
<reference evidence="1 2" key="1">
    <citation type="submission" date="2020-11" db="EMBL/GenBank/DDBJ databases">
        <title>Algicoccus daihaiensis sp.nov., isolated from Daihai Lake in Inner Mongolia.</title>
        <authorList>
            <person name="Kai J."/>
        </authorList>
    </citation>
    <scope>NUCLEOTIDE SEQUENCE [LARGE SCALE GENOMIC DNA]</scope>
    <source>
        <strain evidence="2">f23</strain>
    </source>
</reference>
<dbReference type="InterPro" id="IPR011664">
    <property type="entry name" value="Abi_system_AbiD/AbiF-like"/>
</dbReference>
<dbReference type="InterPro" id="IPR017034">
    <property type="entry name" value="Abi_system_AbiD/AbiF"/>
</dbReference>
<sequence length="304" mass="36021">MTKPPFSKLATTHAQRVELLRERGMVFDDFGTAEFYLEHLNYYRLSAYWLPFEADHKTHRFQPNTRFEWVLNLYVFDRELRLLVLDAIERVEVSVRSHWAYQMAHRHGTHAHLNASIAFKYHLWQQNLDKLGSEVHRSDETFIKHLKNTYQESLPPVWAVCEVMSLGLLSRWYNNLKPMPTRRAIANAYGLDEKVIESWLRHLSLVRNTCAHHSRLWNREFTITPLLPRNKPQCLSNQFNSGSRKLYNTLVLLLYCMDSIAPDHHWRIRLKELIDRHEIPVTAMGFLANWKSLQIWQEPAAHGV</sequence>
<proteinExistence type="predicted"/>
<gene>
    <name evidence="1" type="ORF">DHf2319_02100</name>
</gene>
<protein>
    <submittedName>
        <fullName evidence="1">Abi family protein</fullName>
    </submittedName>
</protein>
<accession>A0ABY4AKD6</accession>
<keyword evidence="2" id="KW-1185">Reference proteome</keyword>
<dbReference type="PIRSF" id="PIRSF034934">
    <property type="entry name" value="AbiF_AbiD"/>
    <property type="match status" value="1"/>
</dbReference>
<dbReference type="Proteomes" id="UP000831607">
    <property type="component" value="Chromosome"/>
</dbReference>
<name>A0ABY4AKD6_9BURK</name>
<dbReference type="EMBL" id="CP063982">
    <property type="protein sequence ID" value="UOD50746.1"/>
    <property type="molecule type" value="Genomic_DNA"/>
</dbReference>
<evidence type="ECO:0000313" key="2">
    <source>
        <dbReference type="Proteomes" id="UP000831607"/>
    </source>
</evidence>
<organism evidence="1 2">
    <name type="scientific">Orrella daihaiensis</name>
    <dbReference type="NCBI Taxonomy" id="2782176"/>
    <lineage>
        <taxon>Bacteria</taxon>
        <taxon>Pseudomonadati</taxon>
        <taxon>Pseudomonadota</taxon>
        <taxon>Betaproteobacteria</taxon>
        <taxon>Burkholderiales</taxon>
        <taxon>Alcaligenaceae</taxon>
        <taxon>Orrella</taxon>
    </lineage>
</organism>